<evidence type="ECO:0000256" key="7">
    <source>
        <dbReference type="ARBA" id="ARBA00023136"/>
    </source>
</evidence>
<dbReference type="GO" id="GO:0006884">
    <property type="term" value="P:cell volume homeostasis"/>
    <property type="evidence" value="ECO:0007669"/>
    <property type="project" value="TreeGrafter"/>
</dbReference>
<dbReference type="PANTHER" id="PTHR11827">
    <property type="entry name" value="SOLUTE CARRIER FAMILY 12, CATION COTRANSPORTERS"/>
    <property type="match status" value="1"/>
</dbReference>
<feature type="transmembrane region" description="Helical" evidence="8">
    <location>
        <begin position="299"/>
        <end position="320"/>
    </location>
</feature>
<organism evidence="11 12">
    <name type="scientific">Branchiostoma belcheri</name>
    <name type="common">Amphioxus</name>
    <dbReference type="NCBI Taxonomy" id="7741"/>
    <lineage>
        <taxon>Eukaryota</taxon>
        <taxon>Metazoa</taxon>
        <taxon>Chordata</taxon>
        <taxon>Cephalochordata</taxon>
        <taxon>Leptocardii</taxon>
        <taxon>Amphioxiformes</taxon>
        <taxon>Branchiostomatidae</taxon>
        <taxon>Branchiostoma</taxon>
    </lineage>
</organism>
<evidence type="ECO:0000256" key="2">
    <source>
        <dbReference type="ARBA" id="ARBA00010593"/>
    </source>
</evidence>
<dbReference type="GO" id="GO:0055075">
    <property type="term" value="P:potassium ion homeostasis"/>
    <property type="evidence" value="ECO:0007669"/>
    <property type="project" value="TreeGrafter"/>
</dbReference>
<evidence type="ECO:0000256" key="4">
    <source>
        <dbReference type="ARBA" id="ARBA00022448"/>
    </source>
</evidence>
<dbReference type="PANTHER" id="PTHR11827:SF72">
    <property type="entry name" value="GH08340P"/>
    <property type="match status" value="1"/>
</dbReference>
<feature type="transmembrane region" description="Helical" evidence="8">
    <location>
        <begin position="488"/>
        <end position="506"/>
    </location>
</feature>
<feature type="domain" description="SLC12A transporter C-terminal" evidence="10">
    <location>
        <begin position="584"/>
        <end position="671"/>
    </location>
</feature>
<dbReference type="GO" id="GO:0055064">
    <property type="term" value="P:chloride ion homeostasis"/>
    <property type="evidence" value="ECO:0007669"/>
    <property type="project" value="TreeGrafter"/>
</dbReference>
<dbReference type="InterPro" id="IPR004842">
    <property type="entry name" value="SLC12A_fam"/>
</dbReference>
<dbReference type="OrthoDB" id="2020542at2759"/>
<proteinExistence type="inferred from homology"/>
<keyword evidence="4" id="KW-0813">Transport</keyword>
<dbReference type="GO" id="GO:0016020">
    <property type="term" value="C:membrane"/>
    <property type="evidence" value="ECO:0007669"/>
    <property type="project" value="UniProtKB-SubCell"/>
</dbReference>
<dbReference type="FunFam" id="1.20.1740.10:FF:000013">
    <property type="entry name" value="Solute carrier family 12 member"/>
    <property type="match status" value="1"/>
</dbReference>
<dbReference type="RefSeq" id="XP_019627990.1">
    <property type="nucleotide sequence ID" value="XM_019772431.1"/>
</dbReference>
<protein>
    <recommendedName>
        <fullName evidence="3">Solute carrier family 12 member 9</fullName>
    </recommendedName>
</protein>
<feature type="domain" description="Amino acid permease/ SLC12A" evidence="9">
    <location>
        <begin position="78"/>
        <end position="570"/>
    </location>
</feature>
<evidence type="ECO:0000313" key="12">
    <source>
        <dbReference type="RefSeq" id="XP_019627990.1"/>
    </source>
</evidence>
<dbReference type="Pfam" id="PF03522">
    <property type="entry name" value="SLC12"/>
    <property type="match status" value="1"/>
</dbReference>
<evidence type="ECO:0000256" key="6">
    <source>
        <dbReference type="ARBA" id="ARBA00022989"/>
    </source>
</evidence>
<feature type="transmembrane region" description="Helical" evidence="8">
    <location>
        <begin position="227"/>
        <end position="247"/>
    </location>
</feature>
<feature type="transmembrane region" description="Helical" evidence="8">
    <location>
        <begin position="332"/>
        <end position="357"/>
    </location>
</feature>
<comment type="subcellular location">
    <subcellularLocation>
        <location evidence="1">Membrane</location>
        <topology evidence="1">Multi-pass membrane protein</topology>
    </subcellularLocation>
</comment>
<dbReference type="InterPro" id="IPR004841">
    <property type="entry name" value="AA-permease/SLC12A_dom"/>
</dbReference>
<gene>
    <name evidence="12" type="primary">LOC109472620</name>
</gene>
<reference evidence="12" key="1">
    <citation type="submission" date="2025-08" db="UniProtKB">
        <authorList>
            <consortium name="RefSeq"/>
        </authorList>
    </citation>
    <scope>IDENTIFICATION</scope>
    <source>
        <tissue evidence="12">Gonad</tissue>
    </source>
</reference>
<dbReference type="InterPro" id="IPR018491">
    <property type="entry name" value="SLC12_C"/>
</dbReference>
<keyword evidence="7 8" id="KW-0472">Membrane</keyword>
<evidence type="ECO:0000259" key="9">
    <source>
        <dbReference type="Pfam" id="PF00324"/>
    </source>
</evidence>
<feature type="transmembrane region" description="Helical" evidence="8">
    <location>
        <begin position="512"/>
        <end position="530"/>
    </location>
</feature>
<dbReference type="Gene3D" id="1.20.1740.10">
    <property type="entry name" value="Amino acid/polyamine transporter I"/>
    <property type="match status" value="1"/>
</dbReference>
<accession>A0A6P4YFH7</accession>
<evidence type="ECO:0000313" key="11">
    <source>
        <dbReference type="Proteomes" id="UP000515135"/>
    </source>
</evidence>
<dbReference type="AlphaFoldDB" id="A0A6P4YFH7"/>
<dbReference type="Proteomes" id="UP000515135">
    <property type="component" value="Unplaced"/>
</dbReference>
<feature type="transmembrane region" description="Helical" evidence="8">
    <location>
        <begin position="377"/>
        <end position="400"/>
    </location>
</feature>
<dbReference type="Pfam" id="PF00324">
    <property type="entry name" value="AA_permease"/>
    <property type="match status" value="1"/>
</dbReference>
<feature type="transmembrane region" description="Helical" evidence="8">
    <location>
        <begin position="156"/>
        <end position="179"/>
    </location>
</feature>
<sequence>MTAVFRLFSSVKHHDSRHLKKSNKTEMAELEGNAAPNERTPLVNYRLSRSLSSPGTASFDKEPAQQEPGSRKLSTFLGVVVPCTLSMFSVILFLRMGFLIGQAGLLVGIAQFFLAYCIIGLTILSVCAISTNGAIEGGGAYFMISRTLGPEFGGSVGVLFYFANIFSSALYTLGLVEALLGNFGVEDGSLAQSLPAGRWWSFLYGTLFLLFNLVVCLVGAQMFARTSLVIFCVVQVAIVSVFISFGVENKPMNISLIHHIPDHGSNDTITQALYTGFNVETARQNLWPEFGTDYSTGTIMNFATVFAIMFNGCTGIMAGANMSGDLKNPSRSIPIGTIAAVLATFVVYLLLCIFVAFTCQRELLQNNYMVLQYINMWAPLPVIGLYSATLSAALSCLIGASRILEALSRDKLFGGVLRLLTITNRSGNPYVAVFVSWFLVQLILLIQQVNALAPIVSLLFILCYAAVNIACLALEWASAPNFRPMFKYFTWHTCLLGAVSCLVMMFLIDPMYAAIAIACVAVLVLVIHYMSPDSSWGSITQALIFHQVRKYLLLLDIRKDHIKYWRPQMLLLVNNPRSCCQIISFTNDLKKGGLFVVGHVEVGSLCEQPYDPMQRQTTFWMDLVDNLKVKAFVELTLCPTVQLGVENLMRISGLGGMKPNTVMMGFYDNCAQEDTFVSMEVFKEPKERRVQFADEEYGKMGEAFPPLRKLQDEKVLNLSEYVAIISDAIKLTKNVCLLRYFHQMDRADLFSWKQTKYIDVWPVNMMKPEMASYFDVTCFFLLQLACILNMVPHWRKVTRLRVFLCVEGGDNNEPGTRRREAKLKELLTQLRIQADINIINWEHVICLRGHPEGAALTDEAPVAMAITEEYLRAMNELIKQQSQNTAVNFLYLTRPPVDTSRYPEYLSRYDLLTHDLPPTVLVHGLSAVTSTDL</sequence>
<keyword evidence="11" id="KW-1185">Reference proteome</keyword>
<comment type="similarity">
    <text evidence="2">Belongs to the SLC12A transporter family.</text>
</comment>
<keyword evidence="6 8" id="KW-1133">Transmembrane helix</keyword>
<evidence type="ECO:0000256" key="8">
    <source>
        <dbReference type="SAM" id="Phobius"/>
    </source>
</evidence>
<evidence type="ECO:0000256" key="3">
    <source>
        <dbReference type="ARBA" id="ARBA00019359"/>
    </source>
</evidence>
<dbReference type="KEGG" id="bbel:109472620"/>
<feature type="transmembrane region" description="Helical" evidence="8">
    <location>
        <begin position="76"/>
        <end position="100"/>
    </location>
</feature>
<dbReference type="GO" id="GO:0015379">
    <property type="term" value="F:potassium:chloride symporter activity"/>
    <property type="evidence" value="ECO:0007669"/>
    <property type="project" value="TreeGrafter"/>
</dbReference>
<name>A0A6P4YFH7_BRABE</name>
<keyword evidence="5 8" id="KW-0812">Transmembrane</keyword>
<evidence type="ECO:0000256" key="5">
    <source>
        <dbReference type="ARBA" id="ARBA00022692"/>
    </source>
</evidence>
<evidence type="ECO:0000259" key="10">
    <source>
        <dbReference type="Pfam" id="PF03522"/>
    </source>
</evidence>
<feature type="transmembrane region" description="Helical" evidence="8">
    <location>
        <begin position="112"/>
        <end position="135"/>
    </location>
</feature>
<feature type="transmembrane region" description="Helical" evidence="8">
    <location>
        <begin position="199"/>
        <end position="220"/>
    </location>
</feature>
<feature type="transmembrane region" description="Helical" evidence="8">
    <location>
        <begin position="773"/>
        <end position="794"/>
    </location>
</feature>
<evidence type="ECO:0000256" key="1">
    <source>
        <dbReference type="ARBA" id="ARBA00004141"/>
    </source>
</evidence>
<feature type="transmembrane region" description="Helical" evidence="8">
    <location>
        <begin position="452"/>
        <end position="476"/>
    </location>
</feature>
<feature type="transmembrane region" description="Helical" evidence="8">
    <location>
        <begin position="427"/>
        <end position="446"/>
    </location>
</feature>
<dbReference type="GeneID" id="109472620"/>